<evidence type="ECO:0000256" key="1">
    <source>
        <dbReference type="ARBA" id="ARBA00001695"/>
    </source>
</evidence>
<proteinExistence type="inferred from homology"/>
<dbReference type="GO" id="GO:0015926">
    <property type="term" value="F:glucosidase activity"/>
    <property type="evidence" value="ECO:0007669"/>
    <property type="project" value="InterPro"/>
</dbReference>
<feature type="chain" id="PRO_5005115281" description="Arabinogalactan endo-beta-1,4-galactanase" evidence="6">
    <location>
        <begin position="21"/>
        <end position="345"/>
    </location>
</feature>
<dbReference type="EC" id="3.2.1.89" evidence="3 6"/>
<dbReference type="Gene3D" id="3.20.20.80">
    <property type="entry name" value="Glycosidases"/>
    <property type="match status" value="1"/>
</dbReference>
<sequence length="345" mass="37002">MLRLQTFLLGILLLVTHTFSLSYRGADFSSLPLLEAKGQKYSDGGSTKSLESILASHGTNLARIRVWASDSSDYNLAKMVALGVRAKAAGMSVMVDLHYSDTWADPSKQGIPSGWATDLSGLNQAVYDYTLWVVKQFIAAGVTPAFVQIGNEINDGMLWPTGQISKNGYTPVSQLLHSASAAVRAASSSTKIVVHLANGWKSSAMTSFYKQIFIQGAFATSDFDVMAFSMYPFYDSGATLNNLKSSLNTLVSSYNKDVFLVETDWPVECSATLTEPSIPKSVAGQVSWVNSLKSILNGLSGGHGIGFVYWEPAWIGNGGLGSSCADNLLVEYSGAARSSMSMFKA</sequence>
<evidence type="ECO:0000313" key="8">
    <source>
        <dbReference type="Proteomes" id="UP000054007"/>
    </source>
</evidence>
<accession>A0A0D7BQX5</accession>
<name>A0A0D7BQX5_9AGAR</name>
<reference evidence="7 8" key="1">
    <citation type="journal article" date="2015" name="Fungal Genet. Biol.">
        <title>Evolution of novel wood decay mechanisms in Agaricales revealed by the genome sequences of Fistulina hepatica and Cylindrobasidium torrendii.</title>
        <authorList>
            <person name="Floudas D."/>
            <person name="Held B.W."/>
            <person name="Riley R."/>
            <person name="Nagy L.G."/>
            <person name="Koehler G."/>
            <person name="Ransdell A.S."/>
            <person name="Younus H."/>
            <person name="Chow J."/>
            <person name="Chiniquy J."/>
            <person name="Lipzen A."/>
            <person name="Tritt A."/>
            <person name="Sun H."/>
            <person name="Haridas S."/>
            <person name="LaButti K."/>
            <person name="Ohm R.A."/>
            <person name="Kues U."/>
            <person name="Blanchette R.A."/>
            <person name="Grigoriev I.V."/>
            <person name="Minto R.E."/>
            <person name="Hibbett D.S."/>
        </authorList>
    </citation>
    <scope>NUCLEOTIDE SEQUENCE [LARGE SCALE GENOMIC DNA]</scope>
    <source>
        <strain evidence="7 8">FP15055 ss-10</strain>
    </source>
</reference>
<keyword evidence="6" id="KW-0732">Signal</keyword>
<dbReference type="STRING" id="1314674.A0A0D7BQX5"/>
<dbReference type="Proteomes" id="UP000054007">
    <property type="component" value="Unassembled WGS sequence"/>
</dbReference>
<organism evidence="7 8">
    <name type="scientific">Cylindrobasidium torrendii FP15055 ss-10</name>
    <dbReference type="NCBI Taxonomy" id="1314674"/>
    <lineage>
        <taxon>Eukaryota</taxon>
        <taxon>Fungi</taxon>
        <taxon>Dikarya</taxon>
        <taxon>Basidiomycota</taxon>
        <taxon>Agaricomycotina</taxon>
        <taxon>Agaricomycetes</taxon>
        <taxon>Agaricomycetidae</taxon>
        <taxon>Agaricales</taxon>
        <taxon>Marasmiineae</taxon>
        <taxon>Physalacriaceae</taxon>
        <taxon>Cylindrobasidium</taxon>
    </lineage>
</organism>
<dbReference type="Pfam" id="PF07745">
    <property type="entry name" value="Glyco_hydro_53"/>
    <property type="match status" value="1"/>
</dbReference>
<evidence type="ECO:0000256" key="6">
    <source>
        <dbReference type="RuleBase" id="RU361192"/>
    </source>
</evidence>
<dbReference type="InterPro" id="IPR011683">
    <property type="entry name" value="Glyco_hydro_53"/>
</dbReference>
<dbReference type="GO" id="GO:0045490">
    <property type="term" value="P:pectin catabolic process"/>
    <property type="evidence" value="ECO:0007669"/>
    <property type="project" value="TreeGrafter"/>
</dbReference>
<keyword evidence="8" id="KW-1185">Reference proteome</keyword>
<evidence type="ECO:0000256" key="5">
    <source>
        <dbReference type="ARBA" id="ARBA00023295"/>
    </source>
</evidence>
<keyword evidence="5 6" id="KW-0326">Glycosidase</keyword>
<dbReference type="OrthoDB" id="110914at2759"/>
<evidence type="ECO:0000256" key="3">
    <source>
        <dbReference type="ARBA" id="ARBA00012556"/>
    </source>
</evidence>
<comment type="catalytic activity">
    <reaction evidence="1 6">
        <text>The enzyme specifically hydrolyzes (1-&gt;4)-beta-D-galactosidic linkages in type I arabinogalactans.</text>
        <dbReference type="EC" id="3.2.1.89"/>
    </reaction>
</comment>
<dbReference type="PANTHER" id="PTHR34983">
    <property type="entry name" value="ARABINOGALACTAN ENDO-BETA-1,4-GALACTANASE A"/>
    <property type="match status" value="1"/>
</dbReference>
<dbReference type="AlphaFoldDB" id="A0A0D7BQX5"/>
<dbReference type="GO" id="GO:0031218">
    <property type="term" value="F:arabinogalactan endo-1,4-beta-galactosidase activity"/>
    <property type="evidence" value="ECO:0007669"/>
    <property type="project" value="UniProtKB-EC"/>
</dbReference>
<feature type="signal peptide" evidence="6">
    <location>
        <begin position="1"/>
        <end position="20"/>
    </location>
</feature>
<protein>
    <recommendedName>
        <fullName evidence="3 6">Arabinogalactan endo-beta-1,4-galactanase</fullName>
        <ecNumber evidence="3 6">3.2.1.89</ecNumber>
    </recommendedName>
</protein>
<keyword evidence="4 6" id="KW-0378">Hydrolase</keyword>
<evidence type="ECO:0000256" key="4">
    <source>
        <dbReference type="ARBA" id="ARBA00022801"/>
    </source>
</evidence>
<dbReference type="EMBL" id="KN880441">
    <property type="protein sequence ID" value="KIY72640.1"/>
    <property type="molecule type" value="Genomic_DNA"/>
</dbReference>
<dbReference type="InterPro" id="IPR017853">
    <property type="entry name" value="GH"/>
</dbReference>
<dbReference type="PANTHER" id="PTHR34983:SF1">
    <property type="entry name" value="ARABINOGALACTAN ENDO-BETA-1,4-GALACTANASE A"/>
    <property type="match status" value="1"/>
</dbReference>
<evidence type="ECO:0000256" key="2">
    <source>
        <dbReference type="ARBA" id="ARBA00010687"/>
    </source>
</evidence>
<gene>
    <name evidence="7" type="ORF">CYLTODRAFT_388175</name>
</gene>
<evidence type="ECO:0000313" key="7">
    <source>
        <dbReference type="EMBL" id="KIY72640.1"/>
    </source>
</evidence>
<comment type="similarity">
    <text evidence="2 6">Belongs to the glycosyl hydrolase 53 family.</text>
</comment>
<dbReference type="SUPFAM" id="SSF51445">
    <property type="entry name" value="(Trans)glycosidases"/>
    <property type="match status" value="1"/>
</dbReference>